<feature type="transmembrane region" description="Helical" evidence="6">
    <location>
        <begin position="124"/>
        <end position="142"/>
    </location>
</feature>
<sequence length="298" mass="31815">MNSQLRGVVNGIISGVSFGMIPLFSIPVIAAGMDNVSILVYRFLFGSAAMLAILLLRKTNMRVSLSELLRIVLLAIFYITTALATLECYKYLSSGIATALVYTDPIWCALIGLAFLGDKFSIKLTSSILLASLGVMMMTGVFSGDGTFSMIGLLLGLASGLAYGIYLILVPRLKVKHIASLKLTFYVFFTGMWLLIAYSLMTNGGVEEVPDSSCWLDLALLGLIPTAISNICVTVSLKLIDSTIVAILGAFEPLTAMVVGVVILGEPLGFIGVVGGMLILVAVAILTINPQKLKFIRK</sequence>
<feature type="transmembrane region" description="Helical" evidence="6">
    <location>
        <begin position="148"/>
        <end position="169"/>
    </location>
</feature>
<evidence type="ECO:0000259" key="7">
    <source>
        <dbReference type="Pfam" id="PF00892"/>
    </source>
</evidence>
<feature type="transmembrane region" description="Helical" evidence="6">
    <location>
        <begin position="218"/>
        <end position="237"/>
    </location>
</feature>
<evidence type="ECO:0000256" key="5">
    <source>
        <dbReference type="ARBA" id="ARBA00023136"/>
    </source>
</evidence>
<evidence type="ECO:0000256" key="1">
    <source>
        <dbReference type="ARBA" id="ARBA00004141"/>
    </source>
</evidence>
<dbReference type="InterPro" id="IPR000620">
    <property type="entry name" value="EamA_dom"/>
</dbReference>
<accession>A0ABS9CFU7</accession>
<keyword evidence="5 6" id="KW-0472">Membrane</keyword>
<dbReference type="InterPro" id="IPR050638">
    <property type="entry name" value="AA-Vitamin_Transporters"/>
</dbReference>
<organism evidence="8 9">
    <name type="scientific">Xylanibacter brevis</name>
    <dbReference type="NCBI Taxonomy" id="83231"/>
    <lineage>
        <taxon>Bacteria</taxon>
        <taxon>Pseudomonadati</taxon>
        <taxon>Bacteroidota</taxon>
        <taxon>Bacteroidia</taxon>
        <taxon>Bacteroidales</taxon>
        <taxon>Prevotellaceae</taxon>
        <taxon>Xylanibacter</taxon>
    </lineage>
</organism>
<keyword evidence="3 6" id="KW-0812">Transmembrane</keyword>
<name>A0ABS9CFU7_9BACT</name>
<keyword evidence="4 6" id="KW-1133">Transmembrane helix</keyword>
<dbReference type="PANTHER" id="PTHR32322">
    <property type="entry name" value="INNER MEMBRANE TRANSPORTER"/>
    <property type="match status" value="1"/>
</dbReference>
<dbReference type="Proteomes" id="UP001200470">
    <property type="component" value="Unassembled WGS sequence"/>
</dbReference>
<dbReference type="RefSeq" id="WP_158216018.1">
    <property type="nucleotide sequence ID" value="NZ_JADYTN010000013.1"/>
</dbReference>
<comment type="caution">
    <text evidence="8">The sequence shown here is derived from an EMBL/GenBank/DDBJ whole genome shotgun (WGS) entry which is preliminary data.</text>
</comment>
<protein>
    <submittedName>
        <fullName evidence="8">DMT family transporter</fullName>
    </submittedName>
</protein>
<dbReference type="InterPro" id="IPR037185">
    <property type="entry name" value="EmrE-like"/>
</dbReference>
<keyword evidence="9" id="KW-1185">Reference proteome</keyword>
<reference evidence="8 9" key="1">
    <citation type="submission" date="2020-12" db="EMBL/GenBank/DDBJ databases">
        <title>Whole genome sequences of gut porcine anaerobes.</title>
        <authorList>
            <person name="Kubasova T."/>
            <person name="Jahodarova E."/>
            <person name="Rychlik I."/>
        </authorList>
    </citation>
    <scope>NUCLEOTIDE SEQUENCE [LARGE SCALE GENOMIC DNA]</scope>
    <source>
        <strain evidence="8 9">An925</strain>
    </source>
</reference>
<feature type="transmembrane region" description="Helical" evidence="6">
    <location>
        <begin position="39"/>
        <end position="56"/>
    </location>
</feature>
<feature type="transmembrane region" description="Helical" evidence="6">
    <location>
        <begin position="68"/>
        <end position="86"/>
    </location>
</feature>
<evidence type="ECO:0000256" key="2">
    <source>
        <dbReference type="ARBA" id="ARBA00007362"/>
    </source>
</evidence>
<evidence type="ECO:0000256" key="4">
    <source>
        <dbReference type="ARBA" id="ARBA00022989"/>
    </source>
</evidence>
<feature type="transmembrane region" description="Helical" evidence="6">
    <location>
        <begin position="270"/>
        <end position="288"/>
    </location>
</feature>
<gene>
    <name evidence="8" type="ORF">I6E12_07110</name>
</gene>
<feature type="transmembrane region" description="Helical" evidence="6">
    <location>
        <begin position="12"/>
        <end position="33"/>
    </location>
</feature>
<comment type="similarity">
    <text evidence="2">Belongs to the EamA transporter family.</text>
</comment>
<evidence type="ECO:0000256" key="6">
    <source>
        <dbReference type="SAM" id="Phobius"/>
    </source>
</evidence>
<dbReference type="Pfam" id="PF00892">
    <property type="entry name" value="EamA"/>
    <property type="match status" value="2"/>
</dbReference>
<feature type="transmembrane region" description="Helical" evidence="6">
    <location>
        <begin position="181"/>
        <end position="198"/>
    </location>
</feature>
<evidence type="ECO:0000256" key="3">
    <source>
        <dbReference type="ARBA" id="ARBA00022692"/>
    </source>
</evidence>
<dbReference type="PANTHER" id="PTHR32322:SF2">
    <property type="entry name" value="EAMA DOMAIN-CONTAINING PROTEIN"/>
    <property type="match status" value="1"/>
</dbReference>
<proteinExistence type="inferred from homology"/>
<feature type="transmembrane region" description="Helical" evidence="6">
    <location>
        <begin position="244"/>
        <end position="264"/>
    </location>
</feature>
<feature type="transmembrane region" description="Helical" evidence="6">
    <location>
        <begin position="92"/>
        <end position="117"/>
    </location>
</feature>
<comment type="subcellular location">
    <subcellularLocation>
        <location evidence="1">Membrane</location>
        <topology evidence="1">Multi-pass membrane protein</topology>
    </subcellularLocation>
</comment>
<feature type="domain" description="EamA" evidence="7">
    <location>
        <begin position="6"/>
        <end position="139"/>
    </location>
</feature>
<dbReference type="SUPFAM" id="SSF103481">
    <property type="entry name" value="Multidrug resistance efflux transporter EmrE"/>
    <property type="match status" value="2"/>
</dbReference>
<evidence type="ECO:0000313" key="9">
    <source>
        <dbReference type="Proteomes" id="UP001200470"/>
    </source>
</evidence>
<feature type="domain" description="EamA" evidence="7">
    <location>
        <begin position="150"/>
        <end position="287"/>
    </location>
</feature>
<dbReference type="EMBL" id="JADYTN010000013">
    <property type="protein sequence ID" value="MCF2563878.1"/>
    <property type="molecule type" value="Genomic_DNA"/>
</dbReference>
<evidence type="ECO:0000313" key="8">
    <source>
        <dbReference type="EMBL" id="MCF2563878.1"/>
    </source>
</evidence>